<dbReference type="InterPro" id="IPR008258">
    <property type="entry name" value="Transglycosylase_SLT_dom_1"/>
</dbReference>
<sequence length="474" mass="55275">MYLYKLVVFLFIIVNYSWASLIGANYNQRDMQILEDLQIKSSFITDYKLQKTYNNLLREHNQTNYVKKLSDASLFVPKIKKILREESVPSVFLYMAMAESDFTIDAKSNVKATGIWQFMSETGKHFDLDINLYVDERMDLVKSTKAATKYLKYLHKRFDKWYLAALAYNCGEGRVIEAITRATIDKYIQENPSKKNSNKIKEFRRIIYYYQRGSEPFYKLNNIYKEVKNWNIPLDIDDFLRVQKNVSRQYIPSESRMYIRKIIALGMMNNQSFITENDNAHLLNIGATSSVATISVKGGLHLRSISNAVGIDYEEIKNLNKHLKLQIVPPYEKKYDIYIPYSRLARYQANKDLIKDSKYLVYVVKRGDSLHKIGNKYNVSYKVIKDFNRLKTNLLSLKQKLIIPISSEKRASRKNIRLADSSNKSSSTLVYKVKNGDTLYSIARKYKVDLKKLMSDNGLESNFINIGDKIVIKK</sequence>
<feature type="domain" description="LysM" evidence="1">
    <location>
        <begin position="429"/>
        <end position="472"/>
    </location>
</feature>
<dbReference type="PROSITE" id="PS51782">
    <property type="entry name" value="LYSM"/>
    <property type="match status" value="2"/>
</dbReference>
<dbReference type="Pfam" id="PF01464">
    <property type="entry name" value="SLT"/>
    <property type="match status" value="1"/>
</dbReference>
<protein>
    <recommendedName>
        <fullName evidence="1">LysM domain-containing protein</fullName>
    </recommendedName>
</protein>
<evidence type="ECO:0000259" key="1">
    <source>
        <dbReference type="PROSITE" id="PS51782"/>
    </source>
</evidence>
<dbReference type="SUPFAM" id="SSF53955">
    <property type="entry name" value="Lysozyme-like"/>
    <property type="match status" value="1"/>
</dbReference>
<organism evidence="2 3">
    <name type="scientific">Malaciobacter halophilus</name>
    <dbReference type="NCBI Taxonomy" id="197482"/>
    <lineage>
        <taxon>Bacteria</taxon>
        <taxon>Pseudomonadati</taxon>
        <taxon>Campylobacterota</taxon>
        <taxon>Epsilonproteobacteria</taxon>
        <taxon>Campylobacterales</taxon>
        <taxon>Arcobacteraceae</taxon>
        <taxon>Malaciobacter</taxon>
    </lineage>
</organism>
<dbReference type="EMBL" id="NXIF01000002">
    <property type="protein sequence ID" value="PKI82209.1"/>
    <property type="molecule type" value="Genomic_DNA"/>
</dbReference>
<name>A0A2N1J6M9_9BACT</name>
<dbReference type="GO" id="GO:0008932">
    <property type="term" value="F:lytic endotransglycosylase activity"/>
    <property type="evidence" value="ECO:0007669"/>
    <property type="project" value="TreeGrafter"/>
</dbReference>
<evidence type="ECO:0000313" key="3">
    <source>
        <dbReference type="Proteomes" id="UP000233248"/>
    </source>
</evidence>
<accession>A0A2N1J6M9</accession>
<comment type="caution">
    <text evidence="2">The sequence shown here is derived from an EMBL/GenBank/DDBJ whole genome shotgun (WGS) entry which is preliminary data.</text>
</comment>
<dbReference type="PANTHER" id="PTHR33734:SF22">
    <property type="entry name" value="MEMBRANE-BOUND LYTIC MUREIN TRANSGLYCOSYLASE D"/>
    <property type="match status" value="1"/>
</dbReference>
<feature type="domain" description="LysM" evidence="1">
    <location>
        <begin position="360"/>
        <end position="403"/>
    </location>
</feature>
<dbReference type="InterPro" id="IPR036779">
    <property type="entry name" value="LysM_dom_sf"/>
</dbReference>
<dbReference type="Proteomes" id="UP000233248">
    <property type="component" value="Unassembled WGS sequence"/>
</dbReference>
<dbReference type="InterPro" id="IPR023346">
    <property type="entry name" value="Lysozyme-like_dom_sf"/>
</dbReference>
<keyword evidence="3" id="KW-1185">Reference proteome</keyword>
<dbReference type="Gene3D" id="1.10.530.10">
    <property type="match status" value="1"/>
</dbReference>
<dbReference type="SMART" id="SM00257">
    <property type="entry name" value="LysM"/>
    <property type="match status" value="2"/>
</dbReference>
<reference evidence="2 3" key="1">
    <citation type="submission" date="2017-09" db="EMBL/GenBank/DDBJ databases">
        <title>Genomics of the genus Arcobacter.</title>
        <authorList>
            <person name="Perez-Cataluna A."/>
            <person name="Figueras M.J."/>
            <person name="Salas-Masso N."/>
        </authorList>
    </citation>
    <scope>NUCLEOTIDE SEQUENCE [LARGE SCALE GENOMIC DNA]</scope>
    <source>
        <strain evidence="2 3">DSM 18005</strain>
    </source>
</reference>
<dbReference type="Gene3D" id="3.10.350.10">
    <property type="entry name" value="LysM domain"/>
    <property type="match status" value="2"/>
</dbReference>
<proteinExistence type="predicted"/>
<dbReference type="CDD" id="cd00118">
    <property type="entry name" value="LysM"/>
    <property type="match status" value="2"/>
</dbReference>
<dbReference type="OrthoDB" id="9815002at2"/>
<dbReference type="AlphaFoldDB" id="A0A2N1J6M9"/>
<dbReference type="InterPro" id="IPR018392">
    <property type="entry name" value="LysM"/>
</dbReference>
<dbReference type="Pfam" id="PF01476">
    <property type="entry name" value="LysM"/>
    <property type="match status" value="3"/>
</dbReference>
<dbReference type="PANTHER" id="PTHR33734">
    <property type="entry name" value="LYSM DOMAIN-CONTAINING GPI-ANCHORED PROTEIN 2"/>
    <property type="match status" value="1"/>
</dbReference>
<evidence type="ECO:0000313" key="2">
    <source>
        <dbReference type="EMBL" id="PKI82209.1"/>
    </source>
</evidence>
<gene>
    <name evidence="2" type="ORF">CP960_00195</name>
</gene>
<dbReference type="SUPFAM" id="SSF54106">
    <property type="entry name" value="LysM domain"/>
    <property type="match status" value="2"/>
</dbReference>
<dbReference type="CDD" id="cd16894">
    <property type="entry name" value="MltD-like"/>
    <property type="match status" value="1"/>
</dbReference>